<dbReference type="AlphaFoldDB" id="A0A2Z6RZB4"/>
<dbReference type="Proteomes" id="UP000247702">
    <property type="component" value="Unassembled WGS sequence"/>
</dbReference>
<dbReference type="EMBL" id="BEXD01002223">
    <property type="protein sequence ID" value="GBB97466.1"/>
    <property type="molecule type" value="Genomic_DNA"/>
</dbReference>
<proteinExistence type="predicted"/>
<gene>
    <name evidence="1" type="ORF">RclHR1_00030023</name>
</gene>
<keyword evidence="2" id="KW-1185">Reference proteome</keyword>
<accession>A0A2Z6RZB4</accession>
<sequence>MDVTLRLSFTYGTFGFSYSPFNELADRRFLTSIKSDPFWKTRLKFKIIVRSTRVTQSLTRVLEQNYRQSQLNTQKIHPYNENFEYMPNIRGLIGSILAFRIDYGI</sequence>
<reference evidence="1 2" key="1">
    <citation type="submission" date="2017-11" db="EMBL/GenBank/DDBJ databases">
        <title>The genome of Rhizophagus clarus HR1 reveals common genetic basis of auxotrophy among arbuscular mycorrhizal fungi.</title>
        <authorList>
            <person name="Kobayashi Y."/>
        </authorList>
    </citation>
    <scope>NUCLEOTIDE SEQUENCE [LARGE SCALE GENOMIC DNA]</scope>
    <source>
        <strain evidence="1 2">HR1</strain>
    </source>
</reference>
<comment type="caution">
    <text evidence="1">The sequence shown here is derived from an EMBL/GenBank/DDBJ whole genome shotgun (WGS) entry which is preliminary data.</text>
</comment>
<name>A0A2Z6RZB4_9GLOM</name>
<organism evidence="1 2">
    <name type="scientific">Rhizophagus clarus</name>
    <dbReference type="NCBI Taxonomy" id="94130"/>
    <lineage>
        <taxon>Eukaryota</taxon>
        <taxon>Fungi</taxon>
        <taxon>Fungi incertae sedis</taxon>
        <taxon>Mucoromycota</taxon>
        <taxon>Glomeromycotina</taxon>
        <taxon>Glomeromycetes</taxon>
        <taxon>Glomerales</taxon>
        <taxon>Glomeraceae</taxon>
        <taxon>Rhizophagus</taxon>
    </lineage>
</organism>
<evidence type="ECO:0000313" key="2">
    <source>
        <dbReference type="Proteomes" id="UP000247702"/>
    </source>
</evidence>
<protein>
    <submittedName>
        <fullName evidence="1">Uncharacterized protein</fullName>
    </submittedName>
</protein>
<evidence type="ECO:0000313" key="1">
    <source>
        <dbReference type="EMBL" id="GBB97466.1"/>
    </source>
</evidence>